<keyword evidence="1" id="KW-0472">Membrane</keyword>
<dbReference type="EMBL" id="VSSQ01010517">
    <property type="protein sequence ID" value="MPM44541.1"/>
    <property type="molecule type" value="Genomic_DNA"/>
</dbReference>
<name>A0A644ZX78_9ZZZZ</name>
<sequence>MVLLHQLLQPLLAKLLCNALGMLGNSLILSLLMISIGSDGYQTSMLVFQKVFLDPLLKVAFIRLKLEFQFRKRLCRLNGARGGKVVIPPAQGAIESPEAIGDAPWNLQLLEPRALDGCGDELGIEPFLHNAGERREDALFGSLLLVTGNALEPHQERHLPEVGTHSTLG</sequence>
<protein>
    <submittedName>
        <fullName evidence="2">Uncharacterized protein</fullName>
    </submittedName>
</protein>
<feature type="transmembrane region" description="Helical" evidence="1">
    <location>
        <begin position="12"/>
        <end position="34"/>
    </location>
</feature>
<gene>
    <name evidence="2" type="ORF">SDC9_91219</name>
</gene>
<reference evidence="2" key="1">
    <citation type="submission" date="2019-08" db="EMBL/GenBank/DDBJ databases">
        <authorList>
            <person name="Kucharzyk K."/>
            <person name="Murdoch R.W."/>
            <person name="Higgins S."/>
            <person name="Loffler F."/>
        </authorList>
    </citation>
    <scope>NUCLEOTIDE SEQUENCE</scope>
</reference>
<proteinExistence type="predicted"/>
<dbReference type="AlphaFoldDB" id="A0A644ZX78"/>
<accession>A0A644ZX78</accession>
<organism evidence="2">
    <name type="scientific">bioreactor metagenome</name>
    <dbReference type="NCBI Taxonomy" id="1076179"/>
    <lineage>
        <taxon>unclassified sequences</taxon>
        <taxon>metagenomes</taxon>
        <taxon>ecological metagenomes</taxon>
    </lineage>
</organism>
<keyword evidence="1" id="KW-0812">Transmembrane</keyword>
<evidence type="ECO:0000256" key="1">
    <source>
        <dbReference type="SAM" id="Phobius"/>
    </source>
</evidence>
<evidence type="ECO:0000313" key="2">
    <source>
        <dbReference type="EMBL" id="MPM44541.1"/>
    </source>
</evidence>
<comment type="caution">
    <text evidence="2">The sequence shown here is derived from an EMBL/GenBank/DDBJ whole genome shotgun (WGS) entry which is preliminary data.</text>
</comment>
<keyword evidence="1" id="KW-1133">Transmembrane helix</keyword>